<name>A0A917GKM2_9GAMM</name>
<dbReference type="Proteomes" id="UP000627715">
    <property type="component" value="Unassembled WGS sequence"/>
</dbReference>
<keyword evidence="2" id="KW-1185">Reference proteome</keyword>
<dbReference type="OrthoDB" id="9790745at2"/>
<proteinExistence type="predicted"/>
<accession>A0A917GKM2</accession>
<evidence type="ECO:0000313" key="2">
    <source>
        <dbReference type="Proteomes" id="UP000627715"/>
    </source>
</evidence>
<reference evidence="1" key="1">
    <citation type="journal article" date="2014" name="Int. J. Syst. Evol. Microbiol.">
        <title>Complete genome sequence of Corynebacterium casei LMG S-19264T (=DSM 44701T), isolated from a smear-ripened cheese.</title>
        <authorList>
            <consortium name="US DOE Joint Genome Institute (JGI-PGF)"/>
            <person name="Walter F."/>
            <person name="Albersmeier A."/>
            <person name="Kalinowski J."/>
            <person name="Ruckert C."/>
        </authorList>
    </citation>
    <scope>NUCLEOTIDE SEQUENCE</scope>
    <source>
        <strain evidence="1">CGMCC 1.15425</strain>
    </source>
</reference>
<dbReference type="Pfam" id="PF22752">
    <property type="entry name" value="DUF488-N3i"/>
    <property type="match status" value="1"/>
</dbReference>
<gene>
    <name evidence="1" type="ORF">GCM10011403_04110</name>
</gene>
<protein>
    <submittedName>
        <fullName evidence="1">MarR family transcriptional regulator</fullName>
    </submittedName>
</protein>
<dbReference type="PANTHER" id="PTHR36849">
    <property type="entry name" value="CYTOPLASMIC PROTEIN-RELATED"/>
    <property type="match status" value="1"/>
</dbReference>
<dbReference type="AlphaFoldDB" id="A0A917GKM2"/>
<dbReference type="PANTHER" id="PTHR36849:SF1">
    <property type="entry name" value="CYTOPLASMIC PROTEIN"/>
    <property type="match status" value="1"/>
</dbReference>
<comment type="caution">
    <text evidence="1">The sequence shown here is derived from an EMBL/GenBank/DDBJ whole genome shotgun (WGS) entry which is preliminary data.</text>
</comment>
<reference evidence="1" key="2">
    <citation type="submission" date="2020-09" db="EMBL/GenBank/DDBJ databases">
        <authorList>
            <person name="Sun Q."/>
            <person name="Zhou Y."/>
        </authorList>
    </citation>
    <scope>NUCLEOTIDE SEQUENCE</scope>
    <source>
        <strain evidence="1">CGMCC 1.15425</strain>
    </source>
</reference>
<evidence type="ECO:0000313" key="1">
    <source>
        <dbReference type="EMBL" id="GGG50168.1"/>
    </source>
</evidence>
<dbReference type="RefSeq" id="WP_068810663.1">
    <property type="nucleotide sequence ID" value="NZ_BMIY01000002.1"/>
</dbReference>
<dbReference type="InterPro" id="IPR052552">
    <property type="entry name" value="YeaO-like"/>
</dbReference>
<sequence length="120" mass="14030">MVQVAVKRVYEEPHDNDGARVLIDKLWPRGVRKDQLVMDAWYKEVTPSSDLRNWFHEDPVGRWPAFRNAYLHELAQCKAQAEALLEEQKQDKVTLLYAAKDNSRNHAIVLKEYLDKLKLG</sequence>
<organism evidence="1 2">
    <name type="scientific">Pseudohongiella nitratireducens</name>
    <dbReference type="NCBI Taxonomy" id="1768907"/>
    <lineage>
        <taxon>Bacteria</taxon>
        <taxon>Pseudomonadati</taxon>
        <taxon>Pseudomonadota</taxon>
        <taxon>Gammaproteobacteria</taxon>
        <taxon>Pseudomonadales</taxon>
        <taxon>Pseudohongiellaceae</taxon>
        <taxon>Pseudohongiella</taxon>
    </lineage>
</organism>
<dbReference type="EMBL" id="BMIY01000002">
    <property type="protein sequence ID" value="GGG50168.1"/>
    <property type="molecule type" value="Genomic_DNA"/>
</dbReference>